<name>A0ABY6NSI1_9FLAO</name>
<organism evidence="1 2">
    <name type="scientific">Salinimicrobium tongyeongense</name>
    <dbReference type="NCBI Taxonomy" id="2809707"/>
    <lineage>
        <taxon>Bacteria</taxon>
        <taxon>Pseudomonadati</taxon>
        <taxon>Bacteroidota</taxon>
        <taxon>Flavobacteriia</taxon>
        <taxon>Flavobacteriales</taxon>
        <taxon>Flavobacteriaceae</taxon>
        <taxon>Salinimicrobium</taxon>
    </lineage>
</organism>
<sequence length="120" mass="13933">MKRILLYSVILALVGCNEKKMAHTETAKIVAESFYYKDNATLKKHTTTESYAILSSLQDLFAEDEKSEINFEVIEDTINSDVAWVRYSTSFEEKPSIFKLVKEDGQWKVTEQKPREEEPF</sequence>
<gene>
    <name evidence="1" type="ORF">JRG66_02930</name>
</gene>
<dbReference type="RefSeq" id="WP_265164252.1">
    <property type="nucleotide sequence ID" value="NZ_CP069620.1"/>
</dbReference>
<accession>A0ABY6NSI1</accession>
<protein>
    <recommendedName>
        <fullName evidence="3">DUF4878 domain-containing protein</fullName>
    </recommendedName>
</protein>
<dbReference type="PROSITE" id="PS51257">
    <property type="entry name" value="PROKAR_LIPOPROTEIN"/>
    <property type="match status" value="1"/>
</dbReference>
<reference evidence="1" key="1">
    <citation type="submission" date="2021-02" db="EMBL/GenBank/DDBJ databases">
        <title>Salinimicrobium sp. nov. isolated from seawater in Tongyeong, Republic of Korea.</title>
        <authorList>
            <person name="Lee S.-J."/>
        </authorList>
    </citation>
    <scope>NUCLEOTIDE SEQUENCE</scope>
    <source>
        <strain evidence="1">HN-2-9-2</strain>
    </source>
</reference>
<keyword evidence="2" id="KW-1185">Reference proteome</keyword>
<proteinExistence type="predicted"/>
<evidence type="ECO:0000313" key="1">
    <source>
        <dbReference type="EMBL" id="UZH55855.1"/>
    </source>
</evidence>
<evidence type="ECO:0000313" key="2">
    <source>
        <dbReference type="Proteomes" id="UP001163981"/>
    </source>
</evidence>
<evidence type="ECO:0008006" key="3">
    <source>
        <dbReference type="Google" id="ProtNLM"/>
    </source>
</evidence>
<dbReference type="Proteomes" id="UP001163981">
    <property type="component" value="Chromosome"/>
</dbReference>
<dbReference type="EMBL" id="CP069620">
    <property type="protein sequence ID" value="UZH55855.1"/>
    <property type="molecule type" value="Genomic_DNA"/>
</dbReference>